<feature type="chain" id="PRO_5037668815" evidence="1">
    <location>
        <begin position="22"/>
        <end position="314"/>
    </location>
</feature>
<evidence type="ECO:0000313" key="3">
    <source>
        <dbReference type="Proteomes" id="UP000630149"/>
    </source>
</evidence>
<dbReference type="AlphaFoldDB" id="A0A917JVQ2"/>
<evidence type="ECO:0000256" key="1">
    <source>
        <dbReference type="SAM" id="SignalP"/>
    </source>
</evidence>
<feature type="signal peptide" evidence="1">
    <location>
        <begin position="1"/>
        <end position="21"/>
    </location>
</feature>
<sequence length="314" mass="34135">MFNFKKSAIAICALSSSVVFAGTMGPVCTPDHVTVPCEHAAWDFGIQALYLQPSFSDDANNFNGYYISPLGTSRTLVANEGRWGWGFKLEGSYHYSTGNDVNLNWYHLNDNTQTQVFPVNFVALGGLPASNTETYTQSPKWDAVNLEMGQTINYGHWLNVRVHGGAQYARLKVDTSYIGENAVGTSYSFGQSSTYNGFGARTGIDASYDLGKGLNIYSKAAAALLFGKNEINQQFSSSFGAFVPATGSRTAVVPEIEGKLGLNYNYPLANGLLTIDGGYMWVNYFDALSTINLDDSNFAVNGPYFGLKWVGAFV</sequence>
<evidence type="ECO:0000313" key="2">
    <source>
        <dbReference type="EMBL" id="GGI87295.1"/>
    </source>
</evidence>
<proteinExistence type="predicted"/>
<dbReference type="EMBL" id="BMOB01000006">
    <property type="protein sequence ID" value="GGI87295.1"/>
    <property type="molecule type" value="Genomic_DNA"/>
</dbReference>
<gene>
    <name evidence="2" type="ORF">GCM10007966_15030</name>
</gene>
<comment type="caution">
    <text evidence="2">The sequence shown here is derived from an EMBL/GenBank/DDBJ whole genome shotgun (WGS) entry which is preliminary data.</text>
</comment>
<dbReference type="Pfam" id="PF05150">
    <property type="entry name" value="Legionella_OMP"/>
    <property type="match status" value="1"/>
</dbReference>
<dbReference type="Proteomes" id="UP000630149">
    <property type="component" value="Unassembled WGS sequence"/>
</dbReference>
<keyword evidence="1" id="KW-0732">Signal</keyword>
<accession>A0A917JVQ2</accession>
<name>A0A917JVQ2_9GAMM</name>
<dbReference type="RefSeq" id="WP_131776917.1">
    <property type="nucleotide sequence ID" value="NZ_BMOB01000006.1"/>
</dbReference>
<dbReference type="OrthoDB" id="5637097at2"/>
<keyword evidence="3" id="KW-1185">Reference proteome</keyword>
<protein>
    <submittedName>
        <fullName evidence="2">Membrane protein</fullName>
    </submittedName>
</protein>
<organism evidence="2 3">
    <name type="scientific">Legionella impletisoli</name>
    <dbReference type="NCBI Taxonomy" id="343510"/>
    <lineage>
        <taxon>Bacteria</taxon>
        <taxon>Pseudomonadati</taxon>
        <taxon>Pseudomonadota</taxon>
        <taxon>Gammaproteobacteria</taxon>
        <taxon>Legionellales</taxon>
        <taxon>Legionellaceae</taxon>
        <taxon>Legionella</taxon>
    </lineage>
</organism>
<dbReference type="InterPro" id="IPR007825">
    <property type="entry name" value="Major_OMP_Legionella"/>
</dbReference>
<reference evidence="2" key="1">
    <citation type="journal article" date="2014" name="Int. J. Syst. Evol. Microbiol.">
        <title>Complete genome sequence of Corynebacterium casei LMG S-19264T (=DSM 44701T), isolated from a smear-ripened cheese.</title>
        <authorList>
            <consortium name="US DOE Joint Genome Institute (JGI-PGF)"/>
            <person name="Walter F."/>
            <person name="Albersmeier A."/>
            <person name="Kalinowski J."/>
            <person name="Ruckert C."/>
        </authorList>
    </citation>
    <scope>NUCLEOTIDE SEQUENCE</scope>
    <source>
        <strain evidence="2">JCM 13919</strain>
    </source>
</reference>
<reference evidence="2" key="2">
    <citation type="submission" date="2020-09" db="EMBL/GenBank/DDBJ databases">
        <authorList>
            <person name="Sun Q."/>
            <person name="Ohkuma M."/>
        </authorList>
    </citation>
    <scope>NUCLEOTIDE SEQUENCE</scope>
    <source>
        <strain evidence="2">JCM 13919</strain>
    </source>
</reference>